<evidence type="ECO:0000256" key="1">
    <source>
        <dbReference type="SAM" id="Phobius"/>
    </source>
</evidence>
<dbReference type="AlphaFoldDB" id="A0A7X8XYB5"/>
<sequence length="67" mass="7752">MENFKYYIGTFVSVFIISITCIAGYHVYNDIWNEFLEDIEGVLTIASLIGISFTFKAVKYLRTTKEN</sequence>
<dbReference type="RefSeq" id="WP_168884764.1">
    <property type="nucleotide sequence ID" value="NZ_JABAIL010000009.1"/>
</dbReference>
<name>A0A7X8XYB5_9BACT</name>
<proteinExistence type="predicted"/>
<keyword evidence="1" id="KW-0472">Membrane</keyword>
<dbReference type="EMBL" id="JABAIL010000009">
    <property type="protein sequence ID" value="NLR94052.1"/>
    <property type="molecule type" value="Genomic_DNA"/>
</dbReference>
<accession>A0A7X8XYB5</accession>
<reference evidence="2 3" key="1">
    <citation type="submission" date="2020-04" db="EMBL/GenBank/DDBJ databases">
        <title>Flammeovirga sp. SR4, a novel species isolated from seawater.</title>
        <authorList>
            <person name="Wang X."/>
        </authorList>
    </citation>
    <scope>NUCLEOTIDE SEQUENCE [LARGE SCALE GENOMIC DNA]</scope>
    <source>
        <strain evidence="2 3">SR4</strain>
    </source>
</reference>
<keyword evidence="3" id="KW-1185">Reference proteome</keyword>
<organism evidence="2 3">
    <name type="scientific">Flammeovirga agarivorans</name>
    <dbReference type="NCBI Taxonomy" id="2726742"/>
    <lineage>
        <taxon>Bacteria</taxon>
        <taxon>Pseudomonadati</taxon>
        <taxon>Bacteroidota</taxon>
        <taxon>Cytophagia</taxon>
        <taxon>Cytophagales</taxon>
        <taxon>Flammeovirgaceae</taxon>
        <taxon>Flammeovirga</taxon>
    </lineage>
</organism>
<feature type="transmembrane region" description="Helical" evidence="1">
    <location>
        <begin position="39"/>
        <end position="58"/>
    </location>
</feature>
<comment type="caution">
    <text evidence="2">The sequence shown here is derived from an EMBL/GenBank/DDBJ whole genome shotgun (WGS) entry which is preliminary data.</text>
</comment>
<protein>
    <submittedName>
        <fullName evidence="2">Uncharacterized protein</fullName>
    </submittedName>
</protein>
<evidence type="ECO:0000313" key="3">
    <source>
        <dbReference type="Proteomes" id="UP000585050"/>
    </source>
</evidence>
<dbReference type="Proteomes" id="UP000585050">
    <property type="component" value="Unassembled WGS sequence"/>
</dbReference>
<gene>
    <name evidence="2" type="ORF">HGP29_22815</name>
</gene>
<feature type="transmembrane region" description="Helical" evidence="1">
    <location>
        <begin position="7"/>
        <end position="27"/>
    </location>
</feature>
<keyword evidence="1" id="KW-0812">Transmembrane</keyword>
<evidence type="ECO:0000313" key="2">
    <source>
        <dbReference type="EMBL" id="NLR94052.1"/>
    </source>
</evidence>
<keyword evidence="1" id="KW-1133">Transmembrane helix</keyword>